<feature type="compositionally biased region" description="Basic residues" evidence="2">
    <location>
        <begin position="336"/>
        <end position="353"/>
    </location>
</feature>
<evidence type="ECO:0000313" key="4">
    <source>
        <dbReference type="EMBL" id="GFO01315.1"/>
    </source>
</evidence>
<feature type="compositionally biased region" description="Acidic residues" evidence="2">
    <location>
        <begin position="48"/>
        <end position="59"/>
    </location>
</feature>
<feature type="compositionally biased region" description="Basic and acidic residues" evidence="2">
    <location>
        <begin position="774"/>
        <end position="791"/>
    </location>
</feature>
<feature type="compositionally biased region" description="Basic and acidic residues" evidence="2">
    <location>
        <begin position="549"/>
        <end position="565"/>
    </location>
</feature>
<dbReference type="SUPFAM" id="SSF51045">
    <property type="entry name" value="WW domain"/>
    <property type="match status" value="1"/>
</dbReference>
<dbReference type="CDD" id="cd00201">
    <property type="entry name" value="WW"/>
    <property type="match status" value="2"/>
</dbReference>
<feature type="region of interest" description="Disordered" evidence="2">
    <location>
        <begin position="1"/>
        <end position="177"/>
    </location>
</feature>
<feature type="coiled-coil region" evidence="1">
    <location>
        <begin position="855"/>
        <end position="882"/>
    </location>
</feature>
<dbReference type="EMBL" id="BLXT01003273">
    <property type="protein sequence ID" value="GFO01315.1"/>
    <property type="molecule type" value="Genomic_DNA"/>
</dbReference>
<feature type="compositionally biased region" description="Basic and acidic residues" evidence="2">
    <location>
        <begin position="23"/>
        <end position="34"/>
    </location>
</feature>
<feature type="region of interest" description="Disordered" evidence="2">
    <location>
        <begin position="1290"/>
        <end position="1329"/>
    </location>
</feature>
<evidence type="ECO:0000256" key="2">
    <source>
        <dbReference type="SAM" id="MobiDB-lite"/>
    </source>
</evidence>
<feature type="compositionally biased region" description="Polar residues" evidence="2">
    <location>
        <begin position="1379"/>
        <end position="1389"/>
    </location>
</feature>
<feature type="compositionally biased region" description="Polar residues" evidence="2">
    <location>
        <begin position="321"/>
        <end position="335"/>
    </location>
</feature>
<feature type="compositionally biased region" description="Polar residues" evidence="2">
    <location>
        <begin position="572"/>
        <end position="589"/>
    </location>
</feature>
<keyword evidence="1" id="KW-0175">Coiled coil</keyword>
<reference evidence="4 5" key="1">
    <citation type="journal article" date="2021" name="Elife">
        <title>Chloroplast acquisition without the gene transfer in kleptoplastic sea slugs, Plakobranchus ocellatus.</title>
        <authorList>
            <person name="Maeda T."/>
            <person name="Takahashi S."/>
            <person name="Yoshida T."/>
            <person name="Shimamura S."/>
            <person name="Takaki Y."/>
            <person name="Nagai Y."/>
            <person name="Toyoda A."/>
            <person name="Suzuki Y."/>
            <person name="Arimoto A."/>
            <person name="Ishii H."/>
            <person name="Satoh N."/>
            <person name="Nishiyama T."/>
            <person name="Hasebe M."/>
            <person name="Maruyama T."/>
            <person name="Minagawa J."/>
            <person name="Obokata J."/>
            <person name="Shigenobu S."/>
        </authorList>
    </citation>
    <scope>NUCLEOTIDE SEQUENCE [LARGE SCALE GENOMIC DNA]</scope>
</reference>
<feature type="compositionally biased region" description="Basic and acidic residues" evidence="2">
    <location>
        <begin position="646"/>
        <end position="669"/>
    </location>
</feature>
<dbReference type="SMART" id="SM00456">
    <property type="entry name" value="WW"/>
    <property type="match status" value="2"/>
</dbReference>
<feature type="compositionally biased region" description="Basic and acidic residues" evidence="2">
    <location>
        <begin position="696"/>
        <end position="708"/>
    </location>
</feature>
<feature type="region of interest" description="Disordered" evidence="2">
    <location>
        <begin position="536"/>
        <end position="719"/>
    </location>
</feature>
<feature type="region of interest" description="Disordered" evidence="2">
    <location>
        <begin position="283"/>
        <end position="441"/>
    </location>
</feature>
<feature type="compositionally biased region" description="Basic and acidic residues" evidence="2">
    <location>
        <begin position="1039"/>
        <end position="1081"/>
    </location>
</feature>
<comment type="caution">
    <text evidence="4">The sequence shown here is derived from an EMBL/GenBank/DDBJ whole genome shotgun (WGS) entry which is preliminary data.</text>
</comment>
<dbReference type="InterPro" id="IPR053076">
    <property type="entry name" value="WW_domain_protein"/>
</dbReference>
<feature type="compositionally biased region" description="Polar residues" evidence="2">
    <location>
        <begin position="604"/>
        <end position="620"/>
    </location>
</feature>
<name>A0AAV3ZZL7_9GAST</name>
<evidence type="ECO:0000313" key="5">
    <source>
        <dbReference type="Proteomes" id="UP000735302"/>
    </source>
</evidence>
<proteinExistence type="predicted"/>
<feature type="compositionally biased region" description="Acidic residues" evidence="2">
    <location>
        <begin position="420"/>
        <end position="430"/>
    </location>
</feature>
<dbReference type="InterPro" id="IPR036020">
    <property type="entry name" value="WW_dom_sf"/>
</dbReference>
<feature type="compositionally biased region" description="Polar residues" evidence="2">
    <location>
        <begin position="392"/>
        <end position="405"/>
    </location>
</feature>
<dbReference type="Proteomes" id="UP000735302">
    <property type="component" value="Unassembled WGS sequence"/>
</dbReference>
<feature type="compositionally biased region" description="Basic and acidic residues" evidence="2">
    <location>
        <begin position="1198"/>
        <end position="1207"/>
    </location>
</feature>
<sequence length="1460" mass="161241">MSRKRKPVLQLGGSSSKLHKYGYSKEFHAADKKGKSVLPTLVGNYSDSDGEDSATETDEQPIGTSESAADVAEPPADQQPNIDTHGSNHDLQNKSPDIDDELKNFLSEIEAIPMPADGGKDEESKSEQMVADTKASEGNRRLVPNEAVAQPVSDTGNESVEATRSKDEDSVRAKPKSRYSMFVKGESEFVRKPSSQETEAITKKADVTEERGKVDIPEEPTTCWQLVQDEGSQYYYYWNTLTNEVTWEIPSEYTQFLLLHREFTEKLAKLPPHALKAYEEKKAKEAERLAAASVAASETATTDTQAQQQTVMYGPAARVSPTPSATTAESVSPSHRPQRKHKKEKKKKRHKRKYSDSSGDSSDRGSDGETRKAPTYGPQLPASKKTSKALPVTTNAKEGLSSSAANVGPHLLSIVPYLSDADEDESADDEGERKTNSSLVATKMKEEAEAISDVVIKVKTEQEAKHAQFSEDFKASIDIAEVSDDFKATEEKQNLTQVENQSGLQSESKGGISKSRKIAKEVIDMFAEEIVVKQEEKSSLDDMVQTTKNDLKSVPDGKVVEKGGGAEKACVEQSNFKQSSESFPSVTKDSSSTLSETTSPSLSIINTETTLPIASKASSNDMKENSQELEDASKLLNIVGYGSDEEERKVADESELSKHDKLLKKEEKSVPSSKQHAPSSSESNKRKKEKKKHRHDNKERKEIEEDGHAFPNIVGSNLGREIMAKVEETLDKEISDIVIHTVSQNSMSELSSENRSKSASAVKLLDSKKSKHKEAKEKQSRNPDLEKETKHALKNTDNVDSLQNKEGQKCLTEEKIAKPALDQERLAAEKFVNKETNGDVEDDDDIDFEDLDDLDRALEVALEKKKVELAKYEERERMLQNNLTSENQPLAEDPKPVAEDSKPLIFKSELPQAVEEKLKAEVKDAAELALSKLEFLDISTENLSRLQILFIELQTRLHDWNAGGLSTSYFQDQLGVAQGLLEQYEQSAVPQGWACQWDRGNNRYYYRNLTTNRIQWDYPDDDTARASVEDPGGGFSSSRKNDGTGRDHKDTEKRSSSKKAEKNLEKSVEKDGTSEDKESVRRKGGSSSRHRKREERDKDRGSKHEKRRDGSSSSHRHRRKRRRRREHSSSSDSSDDDGGDTSSAAVSKSNITASSSSSSRKHHRHHHKGSKKKRKRRSEQPSRSPSIEVVIGFDDQGESGRENEDNGKSTPSVTVVDVSPSNSSLLSASNLDDDTKTGTAKLVPSQSAESIDGEQLIKNDEIGADVDGVALNEYSDIDGVSLEVEETKVLDAETAESGEAEAQKEEGNDEEADKQPGTEPVNTAVIYKPPQIMVPPQIVAAARQPELYGTAQPAASVSAQAASSVQASASIGSTVMPIQGQSSQHSSEGLSEAGGDEAEKQARKKKKEKKLATGPSLMMKKKHMSSMVQKWQKVKKEVEKEDRAKEMRQAAIRKKIEELK</sequence>
<accession>A0AAV3ZZL7</accession>
<feature type="compositionally biased region" description="Low complexity" evidence="2">
    <location>
        <begin position="1209"/>
        <end position="1230"/>
    </location>
</feature>
<feature type="region of interest" description="Disordered" evidence="2">
    <location>
        <begin position="743"/>
        <end position="810"/>
    </location>
</feature>
<feature type="compositionally biased region" description="Polar residues" evidence="2">
    <location>
        <begin position="1144"/>
        <end position="1153"/>
    </location>
</feature>
<keyword evidence="5" id="KW-1185">Reference proteome</keyword>
<feature type="compositionally biased region" description="Basic and acidic residues" evidence="2">
    <location>
        <begin position="1434"/>
        <end position="1445"/>
    </location>
</feature>
<feature type="compositionally biased region" description="Basic and acidic residues" evidence="2">
    <location>
        <begin position="361"/>
        <end position="372"/>
    </location>
</feature>
<feature type="compositionally biased region" description="Basic and acidic residues" evidence="2">
    <location>
        <begin position="1094"/>
        <end position="1110"/>
    </location>
</feature>
<feature type="compositionally biased region" description="Basic residues" evidence="2">
    <location>
        <begin position="1082"/>
        <end position="1093"/>
    </location>
</feature>
<feature type="domain" description="WW" evidence="3">
    <location>
        <begin position="987"/>
        <end position="1021"/>
    </location>
</feature>
<feature type="region of interest" description="Disordered" evidence="2">
    <location>
        <begin position="1022"/>
        <end position="1256"/>
    </location>
</feature>
<evidence type="ECO:0000256" key="1">
    <source>
        <dbReference type="SAM" id="Coils"/>
    </source>
</evidence>
<evidence type="ECO:0000259" key="3">
    <source>
        <dbReference type="PROSITE" id="PS50020"/>
    </source>
</evidence>
<feature type="compositionally biased region" description="Low complexity" evidence="2">
    <location>
        <begin position="590"/>
        <end position="603"/>
    </location>
</feature>
<organism evidence="4 5">
    <name type="scientific">Plakobranchus ocellatus</name>
    <dbReference type="NCBI Taxonomy" id="259542"/>
    <lineage>
        <taxon>Eukaryota</taxon>
        <taxon>Metazoa</taxon>
        <taxon>Spiralia</taxon>
        <taxon>Lophotrochozoa</taxon>
        <taxon>Mollusca</taxon>
        <taxon>Gastropoda</taxon>
        <taxon>Heterobranchia</taxon>
        <taxon>Euthyneura</taxon>
        <taxon>Panpulmonata</taxon>
        <taxon>Sacoglossa</taxon>
        <taxon>Placobranchoidea</taxon>
        <taxon>Plakobranchidae</taxon>
        <taxon>Plakobranchus</taxon>
    </lineage>
</organism>
<dbReference type="PROSITE" id="PS50020">
    <property type="entry name" value="WW_DOMAIN_2"/>
    <property type="match status" value="2"/>
</dbReference>
<feature type="compositionally biased region" description="Basic residues" evidence="2">
    <location>
        <begin position="1114"/>
        <end position="1126"/>
    </location>
</feature>
<feature type="compositionally biased region" description="Polar residues" evidence="2">
    <location>
        <begin position="743"/>
        <end position="759"/>
    </location>
</feature>
<feature type="domain" description="WW" evidence="3">
    <location>
        <begin position="224"/>
        <end position="252"/>
    </location>
</feature>
<feature type="compositionally biased region" description="Low complexity" evidence="2">
    <location>
        <begin position="289"/>
        <end position="310"/>
    </location>
</feature>
<dbReference type="PANTHER" id="PTHR46697">
    <property type="entry name" value="FORMIN-BINDING PROTEIN 4"/>
    <property type="match status" value="1"/>
</dbReference>
<feature type="compositionally biased region" description="Basic and acidic residues" evidence="2">
    <location>
        <begin position="161"/>
        <end position="172"/>
    </location>
</feature>
<gene>
    <name evidence="4" type="ORF">PoB_002782000</name>
</gene>
<dbReference type="Gene3D" id="2.20.70.10">
    <property type="match status" value="2"/>
</dbReference>
<feature type="compositionally biased region" description="Basic residues" evidence="2">
    <location>
        <begin position="685"/>
        <end position="695"/>
    </location>
</feature>
<feature type="region of interest" description="Disordered" evidence="2">
    <location>
        <begin position="1376"/>
        <end position="1445"/>
    </location>
</feature>
<dbReference type="PANTHER" id="PTHR46697:SF1">
    <property type="entry name" value="FORMIN-BINDING PROTEIN 4"/>
    <property type="match status" value="1"/>
</dbReference>
<protein>
    <submittedName>
        <fullName evidence="4">Formin-binding protein 4-like</fullName>
    </submittedName>
</protein>
<feature type="compositionally biased region" description="Polar residues" evidence="2">
    <location>
        <begin position="795"/>
        <end position="805"/>
    </location>
</feature>
<feature type="compositionally biased region" description="Basic residues" evidence="2">
    <location>
        <begin position="1159"/>
        <end position="1177"/>
    </location>
</feature>
<dbReference type="InterPro" id="IPR001202">
    <property type="entry name" value="WW_dom"/>
</dbReference>